<dbReference type="AlphaFoldDB" id="B8D6M4"/>
<dbReference type="STRING" id="490899.DKAM_1429"/>
<dbReference type="HOGENOM" id="CLU_3302578_0_0_2"/>
<protein>
    <submittedName>
        <fullName evidence="1">Uncharacterized protein</fullName>
    </submittedName>
</protein>
<dbReference type="KEGG" id="dka:DKAM_1429"/>
<reference evidence="1 2" key="1">
    <citation type="journal article" date="2009" name="J. Bacteriol.">
        <title>Complete genome sequence of the anaerobic, protein-degrading hyperthermophilic crenarchaeon Desulfurococcus kamchatkensis.</title>
        <authorList>
            <person name="Ravin N.V."/>
            <person name="Mardanov A.V."/>
            <person name="Beletsky A.V."/>
            <person name="Kublanov I.V."/>
            <person name="Kolganova T.V."/>
            <person name="Lebedinsky A.V."/>
            <person name="Chernyh N.A."/>
            <person name="Bonch-Osmolovskaya E.A."/>
            <person name="Skryabin K.G."/>
        </authorList>
    </citation>
    <scope>NUCLEOTIDE SEQUENCE [LARGE SCALE GENOMIC DNA]</scope>
    <source>
        <strain evidence="2">DSM 18924 / JCM 16383 / VKM B-2413 / 1221n</strain>
    </source>
</reference>
<sequence>MIKGRFVEHTPAGKRGPQSGLVVLSRDIRKSSYTVVVDQ</sequence>
<gene>
    <name evidence="1" type="ordered locus">DKAM_1429</name>
</gene>
<organism evidence="1 2">
    <name type="scientific">Desulfurococcus amylolyticus (strain DSM 18924 / JCM 16383 / VKM B-2413 / 1221n)</name>
    <name type="common">Desulfurococcus kamchatkensis</name>
    <dbReference type="NCBI Taxonomy" id="490899"/>
    <lineage>
        <taxon>Archaea</taxon>
        <taxon>Thermoproteota</taxon>
        <taxon>Thermoprotei</taxon>
        <taxon>Desulfurococcales</taxon>
        <taxon>Desulfurococcaceae</taxon>
        <taxon>Desulfurococcus</taxon>
    </lineage>
</organism>
<dbReference type="EMBL" id="CP001140">
    <property type="protein sequence ID" value="ACL11755.1"/>
    <property type="molecule type" value="Genomic_DNA"/>
</dbReference>
<dbReference type="Proteomes" id="UP000006903">
    <property type="component" value="Chromosome"/>
</dbReference>
<name>B8D6M4_DESA1</name>
<proteinExistence type="predicted"/>
<accession>B8D6M4</accession>
<evidence type="ECO:0000313" key="2">
    <source>
        <dbReference type="Proteomes" id="UP000006903"/>
    </source>
</evidence>
<evidence type="ECO:0000313" key="1">
    <source>
        <dbReference type="EMBL" id="ACL11755.1"/>
    </source>
</evidence>